<accession>A0ABU8XRB5</accession>
<keyword evidence="2" id="KW-1185">Reference proteome</keyword>
<comment type="caution">
    <text evidence="1">The sequence shown here is derived from an EMBL/GenBank/DDBJ whole genome shotgun (WGS) entry which is preliminary data.</text>
</comment>
<dbReference type="RefSeq" id="WP_418159601.1">
    <property type="nucleotide sequence ID" value="NZ_JBBLZC010000010.1"/>
</dbReference>
<reference evidence="1 2" key="1">
    <citation type="submission" date="2024-01" db="EMBL/GenBank/DDBJ databases">
        <title>Multi-omics insights into the function and evolution of sodium benzoate biodegradation pathways in Benzoatithermus flavus gen. nov., sp. nov. from hot spring.</title>
        <authorList>
            <person name="Hu C.-J."/>
            <person name="Li W.-J."/>
        </authorList>
    </citation>
    <scope>NUCLEOTIDE SEQUENCE [LARGE SCALE GENOMIC DNA]</scope>
    <source>
        <strain evidence="1 2">SYSU G07066</strain>
    </source>
</reference>
<protein>
    <submittedName>
        <fullName evidence="1">Uncharacterized protein</fullName>
    </submittedName>
</protein>
<name>A0ABU8XRB5_9PROT</name>
<dbReference type="Proteomes" id="UP001375743">
    <property type="component" value="Unassembled WGS sequence"/>
</dbReference>
<proteinExistence type="predicted"/>
<gene>
    <name evidence="1" type="ORF">U1T56_11365</name>
</gene>
<evidence type="ECO:0000313" key="1">
    <source>
        <dbReference type="EMBL" id="MEK0083753.1"/>
    </source>
</evidence>
<organism evidence="1 2">
    <name type="scientific">Benzoatithermus flavus</name>
    <dbReference type="NCBI Taxonomy" id="3108223"/>
    <lineage>
        <taxon>Bacteria</taxon>
        <taxon>Pseudomonadati</taxon>
        <taxon>Pseudomonadota</taxon>
        <taxon>Alphaproteobacteria</taxon>
        <taxon>Geminicoccales</taxon>
        <taxon>Geminicoccaceae</taxon>
        <taxon>Benzoatithermus</taxon>
    </lineage>
</organism>
<dbReference type="EMBL" id="JBBLZC010000010">
    <property type="protein sequence ID" value="MEK0083753.1"/>
    <property type="molecule type" value="Genomic_DNA"/>
</dbReference>
<sequence length="183" mass="19614">MRAAPVTLAGITFSDELGGVVLRGGSGRGTPSDPFVLYEDITDDGPAILVVRGLADRIGGPLQGPGQMGFSLRKIVTNRTARVWYSFELELREDLARPSTYEDGLSFGQATAASRHFTADRFRTVQMEDEPLDAVVFTDGAVRPGETVTVSLSLTDYTPVNLFYLLQRRESPSAGLGSTPSGG</sequence>
<evidence type="ECO:0000313" key="2">
    <source>
        <dbReference type="Proteomes" id="UP001375743"/>
    </source>
</evidence>